<dbReference type="EMBL" id="SFCI01000051">
    <property type="protein sequence ID" value="TFY83128.1"/>
    <property type="molecule type" value="Genomic_DNA"/>
</dbReference>
<feature type="compositionally biased region" description="Low complexity" evidence="3">
    <location>
        <begin position="162"/>
        <end position="174"/>
    </location>
</feature>
<dbReference type="SMART" id="SM00324">
    <property type="entry name" value="RhoGAP"/>
    <property type="match status" value="1"/>
</dbReference>
<sequence>MTETPSTSRASLDAPSSGPIPQFDFNLKILTDSYLSFFSERKRVEEVYIDSLTKLYKKVKAIDSYLDDRSELSSTRKAWNEVRDNVERETQARQAFLNTLSIDVLNPLSAFRESQDRTRKRIKEDLKESSTSHNEFAEGQLPKLKRTYLRKCQEYEDYKAMATATSPTSQPATSFQESFTSPRDLKQQIPLTKSITGPQPLRPLERRASVGTPANRNRSPSGSGALSDLAHQGKRQLNQLMTFLDKGGNASGGSRSTENSARAVRAKREAEDADKEYRKAVHWNETLRLRRAKILEAAYHSLERFLLEGAELVKSVLVKYTDNSIATCTTLTGLATHARSMVELISPQNDTSILSANIPRSLASSIPKPILYYNYQVGECRDLVYGVSMVDYATARGVPDGEIPKIMRLCIQDVDARGLDFEGIYRVSGRHAVVQDLQLQIERNENKFSFNTVTDDVCSVASLLKLYLRELPEPVFRFPLEERVKHTKELEHLSRVAAHQDKNKMDAKNLAIVFGTVIFGEDEIPTEGMDLLNIQSTKDSLMEDLIINANILFDDHAPPPSPPLPPAPAGEPVPVYNYGSVHTRVTNISFPSEQGHPQQSSEKDFAPPLPPRPLQSIHPASRTYNNGNGGSNGSSNTTMQPPKDPGDFSQPGPGLRRASRRVSPSKLSTRGVARASSMHSVPSTPTSPRSPTSVSAFTDSISDRASSTTPPGSSVEHS</sequence>
<keyword evidence="1" id="KW-0343">GTPase activation</keyword>
<evidence type="ECO:0000259" key="5">
    <source>
        <dbReference type="PROSITE" id="PS51741"/>
    </source>
</evidence>
<dbReference type="InterPro" id="IPR000198">
    <property type="entry name" value="RhoGAP_dom"/>
</dbReference>
<dbReference type="Pfam" id="PF00620">
    <property type="entry name" value="RhoGAP"/>
    <property type="match status" value="2"/>
</dbReference>
<feature type="region of interest" description="Disordered" evidence="3">
    <location>
        <begin position="244"/>
        <end position="275"/>
    </location>
</feature>
<gene>
    <name evidence="6" type="ORF">EWM64_g882</name>
</gene>
<evidence type="ECO:0000313" key="6">
    <source>
        <dbReference type="EMBL" id="TFY83128.1"/>
    </source>
</evidence>
<evidence type="ECO:0008006" key="8">
    <source>
        <dbReference type="Google" id="ProtNLM"/>
    </source>
</evidence>
<protein>
    <recommendedName>
        <fullName evidence="8">Rho-GAP domain-containing protein</fullName>
    </recommendedName>
</protein>
<dbReference type="CDD" id="cd00159">
    <property type="entry name" value="RhoGAP"/>
    <property type="match status" value="1"/>
</dbReference>
<dbReference type="PANTHER" id="PTHR15228">
    <property type="entry name" value="SPERMATHECAL PHYSIOLOGY VARIANT"/>
    <property type="match status" value="1"/>
</dbReference>
<feature type="domain" description="F-BAR" evidence="5">
    <location>
        <begin position="5"/>
        <end position="350"/>
    </location>
</feature>
<keyword evidence="2" id="KW-0175">Coiled coil</keyword>
<proteinExistence type="predicted"/>
<feature type="compositionally biased region" description="Polar residues" evidence="3">
    <location>
        <begin position="589"/>
        <end position="600"/>
    </location>
</feature>
<dbReference type="InterPro" id="IPR008936">
    <property type="entry name" value="Rho_GTPase_activation_prot"/>
</dbReference>
<dbReference type="PROSITE" id="PS50238">
    <property type="entry name" value="RHOGAP"/>
    <property type="match status" value="1"/>
</dbReference>
<dbReference type="InterPro" id="IPR027267">
    <property type="entry name" value="AH/BAR_dom_sf"/>
</dbReference>
<dbReference type="SUPFAM" id="SSF103657">
    <property type="entry name" value="BAR/IMD domain-like"/>
    <property type="match status" value="1"/>
</dbReference>
<dbReference type="InterPro" id="IPR001060">
    <property type="entry name" value="FCH_dom"/>
</dbReference>
<dbReference type="GO" id="GO:0005096">
    <property type="term" value="F:GTPase activator activity"/>
    <property type="evidence" value="ECO:0007669"/>
    <property type="project" value="UniProtKB-KW"/>
</dbReference>
<dbReference type="GO" id="GO:0007165">
    <property type="term" value="P:signal transduction"/>
    <property type="evidence" value="ECO:0007669"/>
    <property type="project" value="InterPro"/>
</dbReference>
<dbReference type="PANTHER" id="PTHR15228:SF25">
    <property type="entry name" value="F-BAR DOMAIN-CONTAINING PROTEIN"/>
    <property type="match status" value="1"/>
</dbReference>
<feature type="compositionally biased region" description="Polar residues" evidence="3">
    <location>
        <begin position="696"/>
        <end position="712"/>
    </location>
</feature>
<reference evidence="6 7" key="1">
    <citation type="submission" date="2019-02" db="EMBL/GenBank/DDBJ databases">
        <title>Genome sequencing of the rare red list fungi Hericium alpestre (H. flagellum).</title>
        <authorList>
            <person name="Buettner E."/>
            <person name="Kellner H."/>
        </authorList>
    </citation>
    <scope>NUCLEOTIDE SEQUENCE [LARGE SCALE GENOMIC DNA]</scope>
    <source>
        <strain evidence="6 7">DSM 108284</strain>
    </source>
</reference>
<dbReference type="AlphaFoldDB" id="A0A4Z0ABY6"/>
<name>A0A4Z0ABY6_9AGAM</name>
<dbReference type="InterPro" id="IPR031160">
    <property type="entry name" value="F_BAR_dom"/>
</dbReference>
<dbReference type="InterPro" id="IPR051025">
    <property type="entry name" value="RhoGAP"/>
</dbReference>
<feature type="compositionally biased region" description="Low complexity" evidence="3">
    <location>
        <begin position="680"/>
        <end position="695"/>
    </location>
</feature>
<evidence type="ECO:0000256" key="2">
    <source>
        <dbReference type="PROSITE-ProRule" id="PRU01077"/>
    </source>
</evidence>
<dbReference type="OrthoDB" id="79452at2759"/>
<evidence type="ECO:0000256" key="1">
    <source>
        <dbReference type="ARBA" id="ARBA00022468"/>
    </source>
</evidence>
<evidence type="ECO:0000259" key="4">
    <source>
        <dbReference type="PROSITE" id="PS50238"/>
    </source>
</evidence>
<dbReference type="Pfam" id="PF00611">
    <property type="entry name" value="FCH"/>
    <property type="match status" value="1"/>
</dbReference>
<dbReference type="PROSITE" id="PS51741">
    <property type="entry name" value="F_BAR"/>
    <property type="match status" value="1"/>
</dbReference>
<comment type="caution">
    <text evidence="6">The sequence shown here is derived from an EMBL/GenBank/DDBJ whole genome shotgun (WGS) entry which is preliminary data.</text>
</comment>
<feature type="domain" description="Rho-GAP" evidence="4">
    <location>
        <begin position="387"/>
        <end position="597"/>
    </location>
</feature>
<feature type="region of interest" description="Disordered" evidence="3">
    <location>
        <begin position="589"/>
        <end position="718"/>
    </location>
</feature>
<evidence type="ECO:0000256" key="3">
    <source>
        <dbReference type="SAM" id="MobiDB-lite"/>
    </source>
</evidence>
<dbReference type="Gene3D" id="1.10.555.10">
    <property type="entry name" value="Rho GTPase activation protein"/>
    <property type="match status" value="2"/>
</dbReference>
<keyword evidence="7" id="KW-1185">Reference proteome</keyword>
<feature type="compositionally biased region" description="Basic and acidic residues" evidence="3">
    <location>
        <begin position="266"/>
        <end position="275"/>
    </location>
</feature>
<evidence type="ECO:0000313" key="7">
    <source>
        <dbReference type="Proteomes" id="UP000298061"/>
    </source>
</evidence>
<feature type="compositionally biased region" description="Polar residues" evidence="3">
    <location>
        <begin position="212"/>
        <end position="224"/>
    </location>
</feature>
<dbReference type="Gene3D" id="1.20.1270.60">
    <property type="entry name" value="Arfaptin homology (AH) domain/BAR domain"/>
    <property type="match status" value="1"/>
</dbReference>
<accession>A0A4Z0ABY6</accession>
<dbReference type="STRING" id="135208.A0A4Z0ABY6"/>
<dbReference type="Proteomes" id="UP000298061">
    <property type="component" value="Unassembled WGS sequence"/>
</dbReference>
<organism evidence="6 7">
    <name type="scientific">Hericium alpestre</name>
    <dbReference type="NCBI Taxonomy" id="135208"/>
    <lineage>
        <taxon>Eukaryota</taxon>
        <taxon>Fungi</taxon>
        <taxon>Dikarya</taxon>
        <taxon>Basidiomycota</taxon>
        <taxon>Agaricomycotina</taxon>
        <taxon>Agaricomycetes</taxon>
        <taxon>Russulales</taxon>
        <taxon>Hericiaceae</taxon>
        <taxon>Hericium</taxon>
    </lineage>
</organism>
<feature type="region of interest" description="Disordered" evidence="3">
    <location>
        <begin position="162"/>
        <end position="228"/>
    </location>
</feature>
<dbReference type="SUPFAM" id="SSF48350">
    <property type="entry name" value="GTPase activation domain, GAP"/>
    <property type="match status" value="1"/>
</dbReference>